<dbReference type="AlphaFoldDB" id="E5Y7C9"/>
<keyword evidence="2" id="KW-1185">Reference proteome</keyword>
<evidence type="ECO:0008006" key="3">
    <source>
        <dbReference type="Google" id="ProtNLM"/>
    </source>
</evidence>
<dbReference type="EMBL" id="ADCP02000001">
    <property type="protein sequence ID" value="EFV44093.1"/>
    <property type="molecule type" value="Genomic_DNA"/>
</dbReference>
<dbReference type="RefSeq" id="WP_005027892.1">
    <property type="nucleotide sequence ID" value="NZ_KE150238.1"/>
</dbReference>
<evidence type="ECO:0000313" key="2">
    <source>
        <dbReference type="Proteomes" id="UP000006034"/>
    </source>
</evidence>
<accession>E5Y7C9</accession>
<dbReference type="SUPFAM" id="SSF53335">
    <property type="entry name" value="S-adenosyl-L-methionine-dependent methyltransferases"/>
    <property type="match status" value="1"/>
</dbReference>
<protein>
    <recommendedName>
        <fullName evidence="3">Methyltransferase domain-containing protein</fullName>
    </recommendedName>
</protein>
<dbReference type="HOGENOM" id="CLU_1164086_0_0_7"/>
<name>E5Y7C9_BILW3</name>
<dbReference type="STRING" id="563192.HMPREF0179_02094"/>
<proteinExistence type="predicted"/>
<dbReference type="OrthoDB" id="5447504at2"/>
<dbReference type="eggNOG" id="COG0500">
    <property type="taxonomic scope" value="Bacteria"/>
</dbReference>
<organism evidence="1 2">
    <name type="scientific">Bilophila wadsworthia (strain 3_1_6)</name>
    <dbReference type="NCBI Taxonomy" id="563192"/>
    <lineage>
        <taxon>Bacteria</taxon>
        <taxon>Pseudomonadati</taxon>
        <taxon>Thermodesulfobacteriota</taxon>
        <taxon>Desulfovibrionia</taxon>
        <taxon>Desulfovibrionales</taxon>
        <taxon>Desulfovibrionaceae</taxon>
        <taxon>Bilophila</taxon>
    </lineage>
</organism>
<gene>
    <name evidence="1" type="ORF">HMPREF0179_02094</name>
</gene>
<comment type="caution">
    <text evidence="1">The sequence shown here is derived from an EMBL/GenBank/DDBJ whole genome shotgun (WGS) entry which is preliminary data.</text>
</comment>
<dbReference type="GeneID" id="78085235"/>
<dbReference type="InterPro" id="IPR029063">
    <property type="entry name" value="SAM-dependent_MTases_sf"/>
</dbReference>
<reference evidence="1 2" key="2">
    <citation type="submission" date="2013-04" db="EMBL/GenBank/DDBJ databases">
        <title>The Genome Sequence of Bilophila wadsworthia 3_1_6.</title>
        <authorList>
            <consortium name="The Broad Institute Genomics Platform"/>
            <person name="Earl A."/>
            <person name="Ward D."/>
            <person name="Feldgarden M."/>
            <person name="Gevers D."/>
            <person name="Sibley C."/>
            <person name="Strauss J."/>
            <person name="Allen-Vercoe E."/>
            <person name="Walker B."/>
            <person name="Young S."/>
            <person name="Zeng Q."/>
            <person name="Gargeya S."/>
            <person name="Fitzgerald M."/>
            <person name="Haas B."/>
            <person name="Abouelleil A."/>
            <person name="Allen A.W."/>
            <person name="Alvarado L."/>
            <person name="Arachchi H.M."/>
            <person name="Berlin A.M."/>
            <person name="Chapman S.B."/>
            <person name="Gainer-Dewar J."/>
            <person name="Goldberg J."/>
            <person name="Griggs A."/>
            <person name="Gujja S."/>
            <person name="Hansen M."/>
            <person name="Howarth C."/>
            <person name="Imamovic A."/>
            <person name="Ireland A."/>
            <person name="Larimer J."/>
            <person name="McCowan C."/>
            <person name="Murphy C."/>
            <person name="Pearson M."/>
            <person name="Poon T.W."/>
            <person name="Priest M."/>
            <person name="Roberts A."/>
            <person name="Saif S."/>
            <person name="Shea T."/>
            <person name="Sisk P."/>
            <person name="Sykes S."/>
            <person name="Wortman J."/>
            <person name="Nusbaum C."/>
            <person name="Birren B."/>
        </authorList>
    </citation>
    <scope>NUCLEOTIDE SEQUENCE [LARGE SCALE GENOMIC DNA]</scope>
    <source>
        <strain evidence="1 2">3_1_6</strain>
    </source>
</reference>
<dbReference type="Proteomes" id="UP000006034">
    <property type="component" value="Unassembled WGS sequence"/>
</dbReference>
<reference evidence="1 2" key="1">
    <citation type="submission" date="2010-10" db="EMBL/GenBank/DDBJ databases">
        <authorList>
            <consortium name="The Broad Institute Genome Sequencing Platform"/>
            <person name="Ward D."/>
            <person name="Earl A."/>
            <person name="Feldgarden M."/>
            <person name="Young S.K."/>
            <person name="Gargeya S."/>
            <person name="Zeng Q."/>
            <person name="Alvarado L."/>
            <person name="Berlin A."/>
            <person name="Bochicchio J."/>
            <person name="Chapman S.B."/>
            <person name="Chen Z."/>
            <person name="Freedman E."/>
            <person name="Gellesch M."/>
            <person name="Goldberg J."/>
            <person name="Griggs A."/>
            <person name="Gujja S."/>
            <person name="Heilman E."/>
            <person name="Heiman D."/>
            <person name="Howarth C."/>
            <person name="Mehta T."/>
            <person name="Neiman D."/>
            <person name="Pearson M."/>
            <person name="Roberts A."/>
            <person name="Saif S."/>
            <person name="Shea T."/>
            <person name="Shenoy N."/>
            <person name="Sisk P."/>
            <person name="Stolte C."/>
            <person name="Sykes S."/>
            <person name="White J."/>
            <person name="Yandava C."/>
            <person name="Allen-Vercoe E."/>
            <person name="Sibley C."/>
            <person name="Ambrose C.E."/>
            <person name="Strauss J."/>
            <person name="Daigneault M."/>
            <person name="Haas B."/>
            <person name="Nusbaum C."/>
            <person name="Birren B."/>
        </authorList>
    </citation>
    <scope>NUCLEOTIDE SEQUENCE [LARGE SCALE GENOMIC DNA]</scope>
    <source>
        <strain evidence="1 2">3_1_6</strain>
    </source>
</reference>
<dbReference type="Gene3D" id="3.40.50.150">
    <property type="entry name" value="Vaccinia Virus protein VP39"/>
    <property type="match status" value="1"/>
</dbReference>
<sequence>MPHPTIHAVCLASSGRALSGTCSGPAAFVNNRKKTSLHESILSGIKARFGALARYAAALDEKTAARLSAADHPQQAAKQLETLLRLPETGTLLHFEAGDGGFLEAFHAARPGWELSAIESGDAFMRLLKKAFLRSAYNADYRDADIVSRFDIIAVTKPLDEVEKPLNAVRWLSRRLADNGTLFLWQPALRMGTGLSLHGLPIRIANLTALCKTAGLSVDTITTEGEVVCLCARNTPQR</sequence>
<evidence type="ECO:0000313" key="1">
    <source>
        <dbReference type="EMBL" id="EFV44093.1"/>
    </source>
</evidence>